<proteinExistence type="predicted"/>
<sequence>MLRRLLPTIAIMLAAALALPHVVAGQDPQDPPSRLRIAIPGDDGSLTPYTFESGYAFMSLVYDTLTWRDAAGNPKPWLARSITRDASGLVVTVRLRPDVKWHDGRPLTADDVVFTYRFMVDRPHPRFTAQLQDIERVDRVAPLVVRFTLRRRALGLEDQPFADVPILPRHLWSGLPRNRRAPAGLPVGSGPYRLTRYRRGSSYRFDANRDYFRGTPSVPRIDVPIIGREDTLSDQLRRRLIDAAPLTIPPGTRRSRPSGLRVADEVSYSGTMLLFNVAGRPFRRLVARRAVSSALDLDAIAANATGAAGGVVPAEGGIVHPRSPWARAGKLHRFDAAAARLAFAEQGIDAFRVAAASNDPVRLETGRRVVRALRSAGARVRLVELSPKALDRVLGRRGAPASFDVAVLGIPALVSYDPAFLRATFGDPSTAPLNDGGYRSEGFDTLAARSASARTRAERGVVVVRQLKLLARELPAVPLHFGGGAFVYRPAAYDRWVAIRGTGILDKRSFLRGQAAQTSGTVRSAGPQDVTDSSDDQGFSLVPIIIGFVVLALAGCLWWLRPGRR</sequence>
<evidence type="ECO:0000256" key="2">
    <source>
        <dbReference type="SAM" id="SignalP"/>
    </source>
</evidence>
<feature type="domain" description="Solute-binding protein family 5" evidence="3">
    <location>
        <begin position="74"/>
        <end position="426"/>
    </location>
</feature>
<gene>
    <name evidence="4" type="ORF">AVDCRST_MAG67-36</name>
</gene>
<dbReference type="Gene3D" id="3.40.190.10">
    <property type="entry name" value="Periplasmic binding protein-like II"/>
    <property type="match status" value="1"/>
</dbReference>
<accession>A0A6J4RH81</accession>
<protein>
    <submittedName>
        <fullName evidence="4">Oligopeptide ABC transporter, periplasmic oligopeptide-binding protein OppA</fullName>
    </submittedName>
</protein>
<feature type="signal peptide" evidence="2">
    <location>
        <begin position="1"/>
        <end position="24"/>
    </location>
</feature>
<dbReference type="InterPro" id="IPR039424">
    <property type="entry name" value="SBP_5"/>
</dbReference>
<dbReference type="InterPro" id="IPR000914">
    <property type="entry name" value="SBP_5_dom"/>
</dbReference>
<name>A0A6J4RH81_9ACTN</name>
<keyword evidence="1" id="KW-0472">Membrane</keyword>
<organism evidence="4">
    <name type="scientific">uncultured Solirubrobacteraceae bacterium</name>
    <dbReference type="NCBI Taxonomy" id="1162706"/>
    <lineage>
        <taxon>Bacteria</taxon>
        <taxon>Bacillati</taxon>
        <taxon>Actinomycetota</taxon>
        <taxon>Thermoleophilia</taxon>
        <taxon>Solirubrobacterales</taxon>
        <taxon>Solirubrobacteraceae</taxon>
        <taxon>environmental samples</taxon>
    </lineage>
</organism>
<feature type="transmembrane region" description="Helical" evidence="1">
    <location>
        <begin position="538"/>
        <end position="560"/>
    </location>
</feature>
<evidence type="ECO:0000313" key="4">
    <source>
        <dbReference type="EMBL" id="CAA9471138.1"/>
    </source>
</evidence>
<dbReference type="Pfam" id="PF00496">
    <property type="entry name" value="SBP_bac_5"/>
    <property type="match status" value="1"/>
</dbReference>
<dbReference type="SUPFAM" id="SSF53850">
    <property type="entry name" value="Periplasmic binding protein-like II"/>
    <property type="match status" value="1"/>
</dbReference>
<feature type="chain" id="PRO_5039456846" evidence="2">
    <location>
        <begin position="25"/>
        <end position="565"/>
    </location>
</feature>
<reference evidence="4" key="1">
    <citation type="submission" date="2020-02" db="EMBL/GenBank/DDBJ databases">
        <authorList>
            <person name="Meier V. D."/>
        </authorList>
    </citation>
    <scope>NUCLEOTIDE SEQUENCE</scope>
    <source>
        <strain evidence="4">AVDCRST_MAG67</strain>
    </source>
</reference>
<dbReference type="AlphaFoldDB" id="A0A6J4RH81"/>
<keyword evidence="2" id="KW-0732">Signal</keyword>
<dbReference type="PANTHER" id="PTHR30290">
    <property type="entry name" value="PERIPLASMIC BINDING COMPONENT OF ABC TRANSPORTER"/>
    <property type="match status" value="1"/>
</dbReference>
<dbReference type="EMBL" id="CADCVQ010000004">
    <property type="protein sequence ID" value="CAA9471138.1"/>
    <property type="molecule type" value="Genomic_DNA"/>
</dbReference>
<evidence type="ECO:0000256" key="1">
    <source>
        <dbReference type="SAM" id="Phobius"/>
    </source>
</evidence>
<dbReference type="GO" id="GO:0015833">
    <property type="term" value="P:peptide transport"/>
    <property type="evidence" value="ECO:0007669"/>
    <property type="project" value="TreeGrafter"/>
</dbReference>
<evidence type="ECO:0000259" key="3">
    <source>
        <dbReference type="Pfam" id="PF00496"/>
    </source>
</evidence>
<keyword evidence="1" id="KW-1133">Transmembrane helix</keyword>
<dbReference type="Gene3D" id="3.10.105.10">
    <property type="entry name" value="Dipeptide-binding Protein, Domain 3"/>
    <property type="match status" value="1"/>
</dbReference>
<dbReference type="GO" id="GO:1904680">
    <property type="term" value="F:peptide transmembrane transporter activity"/>
    <property type="evidence" value="ECO:0007669"/>
    <property type="project" value="TreeGrafter"/>
</dbReference>
<keyword evidence="1" id="KW-0812">Transmembrane</keyword>